<accession>A0A183MF21</accession>
<gene>
    <name evidence="4" type="ORF">SMRZ_LOCUS14646</name>
</gene>
<evidence type="ECO:0000256" key="1">
    <source>
        <dbReference type="ARBA" id="ARBA00023015"/>
    </source>
</evidence>
<dbReference type="SUPFAM" id="SSF48508">
    <property type="entry name" value="Nuclear receptor ligand-binding domain"/>
    <property type="match status" value="1"/>
</dbReference>
<name>A0A183MF21_9TREM</name>
<dbReference type="Proteomes" id="UP000277204">
    <property type="component" value="Unassembled WGS sequence"/>
</dbReference>
<dbReference type="Gene3D" id="1.10.565.10">
    <property type="entry name" value="Retinoid X Receptor"/>
    <property type="match status" value="1"/>
</dbReference>
<proteinExistence type="predicted"/>
<organism evidence="4 5">
    <name type="scientific">Schistosoma margrebowiei</name>
    <dbReference type="NCBI Taxonomy" id="48269"/>
    <lineage>
        <taxon>Eukaryota</taxon>
        <taxon>Metazoa</taxon>
        <taxon>Spiralia</taxon>
        <taxon>Lophotrochozoa</taxon>
        <taxon>Platyhelminthes</taxon>
        <taxon>Trematoda</taxon>
        <taxon>Digenea</taxon>
        <taxon>Strigeidida</taxon>
        <taxon>Schistosomatoidea</taxon>
        <taxon>Schistosomatidae</taxon>
        <taxon>Schistosoma</taxon>
    </lineage>
</organism>
<evidence type="ECO:0000256" key="2">
    <source>
        <dbReference type="ARBA" id="ARBA00023163"/>
    </source>
</evidence>
<keyword evidence="3" id="KW-0675">Receptor</keyword>
<keyword evidence="2" id="KW-0804">Transcription</keyword>
<protein>
    <submittedName>
        <fullName evidence="4">Uncharacterized protein</fullName>
    </submittedName>
</protein>
<dbReference type="PROSITE" id="PS51843">
    <property type="entry name" value="NR_LBD"/>
    <property type="match status" value="1"/>
</dbReference>
<dbReference type="InterPro" id="IPR035500">
    <property type="entry name" value="NHR-like_dom_sf"/>
</dbReference>
<keyword evidence="5" id="KW-1185">Reference proteome</keyword>
<evidence type="ECO:0000256" key="3">
    <source>
        <dbReference type="ARBA" id="ARBA00023170"/>
    </source>
</evidence>
<reference evidence="4 5" key="1">
    <citation type="submission" date="2018-11" db="EMBL/GenBank/DDBJ databases">
        <authorList>
            <consortium name="Pathogen Informatics"/>
        </authorList>
    </citation>
    <scope>NUCLEOTIDE SEQUENCE [LARGE SCALE GENOMIC DNA]</scope>
    <source>
        <strain evidence="4 5">Zambia</strain>
    </source>
</reference>
<keyword evidence="1" id="KW-0805">Transcription regulation</keyword>
<evidence type="ECO:0000313" key="4">
    <source>
        <dbReference type="EMBL" id="VDP16326.1"/>
    </source>
</evidence>
<dbReference type="EMBL" id="UZAI01016805">
    <property type="protein sequence ID" value="VDP16326.1"/>
    <property type="molecule type" value="Genomic_DNA"/>
</dbReference>
<sequence length="180" mass="20837">MIAGDQRLAHISFVASGYWSSYAPLVWNQDFPTPLGGPSVSTNPTKVLDIRLSSSQFRKQQQCHKKAVIRTSLTINEHYTNKFCSILEESIKELKYYAELVPGFMNLSLNDRDIMLNLHYLDLLSFRLAWSILPSGNPLSIDDTYYLYILTSVAHTTESFNITFLVQYEIYFIHYFNKFN</sequence>
<dbReference type="InterPro" id="IPR000536">
    <property type="entry name" value="Nucl_hrmn_rcpt_lig-bd"/>
</dbReference>
<evidence type="ECO:0000313" key="5">
    <source>
        <dbReference type="Proteomes" id="UP000277204"/>
    </source>
</evidence>
<dbReference type="AlphaFoldDB" id="A0A183MF21"/>